<feature type="domain" description="N-acetyltransferase" evidence="1">
    <location>
        <begin position="127"/>
        <end position="207"/>
    </location>
</feature>
<keyword evidence="3" id="KW-1185">Reference proteome</keyword>
<dbReference type="RefSeq" id="WP_183216367.1">
    <property type="nucleotide sequence ID" value="NZ_CAJFZW010000017.1"/>
</dbReference>
<dbReference type="Gene3D" id="3.40.630.30">
    <property type="match status" value="1"/>
</dbReference>
<dbReference type="Proteomes" id="UP000527324">
    <property type="component" value="Unassembled WGS sequence"/>
</dbReference>
<dbReference type="AlphaFoldDB" id="A0A7W9FA34"/>
<sequence length="207" mass="22524">MSADPELLALWTRGWALTRGVSPPVWDDGGWRIEVGAPDQVRRFVHAEADAAVLRRADRITEPNVFLKVCEDEATTMACLPCGWSVKPPGFMMTLSGAMTASSPDAEGYKVSLEQLGAVLHCRLLADDVEVARGRIVVIDGAIAVYDRISVDPGHRRRGLGRRVMRTLEGEVSTRTGVLVATAEGRALYTSLGWTLHSRYTTAAFDG</sequence>
<dbReference type="EMBL" id="JACHOQ010000003">
    <property type="protein sequence ID" value="MBB5739978.1"/>
    <property type="molecule type" value="Genomic_DNA"/>
</dbReference>
<accession>A0A7W9FA34</accession>
<evidence type="ECO:0000313" key="3">
    <source>
        <dbReference type="Proteomes" id="UP000527324"/>
    </source>
</evidence>
<evidence type="ECO:0000313" key="2">
    <source>
        <dbReference type="EMBL" id="MBB5739978.1"/>
    </source>
</evidence>
<dbReference type="PROSITE" id="PS51186">
    <property type="entry name" value="GNAT"/>
    <property type="match status" value="1"/>
</dbReference>
<proteinExistence type="predicted"/>
<dbReference type="SUPFAM" id="SSF55729">
    <property type="entry name" value="Acyl-CoA N-acyltransferases (Nat)"/>
    <property type="match status" value="1"/>
</dbReference>
<dbReference type="GeneID" id="88840417"/>
<keyword evidence="2" id="KW-0808">Transferase</keyword>
<dbReference type="Pfam" id="PF13508">
    <property type="entry name" value="Acetyltransf_7"/>
    <property type="match status" value="1"/>
</dbReference>
<dbReference type="InterPro" id="IPR000182">
    <property type="entry name" value="GNAT_dom"/>
</dbReference>
<gene>
    <name evidence="2" type="ORF">GGQ93_001692</name>
</gene>
<dbReference type="GO" id="GO:0016747">
    <property type="term" value="F:acyltransferase activity, transferring groups other than amino-acyl groups"/>
    <property type="evidence" value="ECO:0007669"/>
    <property type="project" value="InterPro"/>
</dbReference>
<comment type="caution">
    <text evidence="2">The sequence shown here is derived from an EMBL/GenBank/DDBJ whole genome shotgun (WGS) entry which is preliminary data.</text>
</comment>
<evidence type="ECO:0000259" key="1">
    <source>
        <dbReference type="PROSITE" id="PS51186"/>
    </source>
</evidence>
<protein>
    <submittedName>
        <fullName evidence="2">GNAT superfamily N-acetyltransferase</fullName>
    </submittedName>
</protein>
<reference evidence="2 3" key="1">
    <citation type="submission" date="2020-08" db="EMBL/GenBank/DDBJ databases">
        <title>Genomic Encyclopedia of Type Strains, Phase IV (KMG-IV): sequencing the most valuable type-strain genomes for metagenomic binning, comparative biology and taxonomic classification.</title>
        <authorList>
            <person name="Goeker M."/>
        </authorList>
    </citation>
    <scope>NUCLEOTIDE SEQUENCE [LARGE SCALE GENOMIC DNA]</scope>
    <source>
        <strain evidence="2 3">DSM 4731</strain>
    </source>
</reference>
<organism evidence="2 3">
    <name type="scientific">Brevundimonas aurantiaca</name>
    <dbReference type="NCBI Taxonomy" id="74316"/>
    <lineage>
        <taxon>Bacteria</taxon>
        <taxon>Pseudomonadati</taxon>
        <taxon>Pseudomonadota</taxon>
        <taxon>Alphaproteobacteria</taxon>
        <taxon>Caulobacterales</taxon>
        <taxon>Caulobacteraceae</taxon>
        <taxon>Brevundimonas</taxon>
    </lineage>
</organism>
<dbReference type="InterPro" id="IPR016181">
    <property type="entry name" value="Acyl_CoA_acyltransferase"/>
</dbReference>
<name>A0A7W9FA34_9CAUL</name>